<dbReference type="Proteomes" id="UP001470230">
    <property type="component" value="Unassembled WGS sequence"/>
</dbReference>
<dbReference type="SUPFAM" id="SSF50978">
    <property type="entry name" value="WD40 repeat-like"/>
    <property type="match status" value="1"/>
</dbReference>
<dbReference type="InterPro" id="IPR036322">
    <property type="entry name" value="WD40_repeat_dom_sf"/>
</dbReference>
<gene>
    <name evidence="4" type="ORF">M9Y10_011406</name>
    <name evidence="3" type="ORF">M9Y10_026151</name>
    <name evidence="2" type="ORF">M9Y10_042330</name>
</gene>
<keyword evidence="5" id="KW-1185">Reference proteome</keyword>
<feature type="region of interest" description="Disordered" evidence="1">
    <location>
        <begin position="348"/>
        <end position="378"/>
    </location>
</feature>
<evidence type="ECO:0000313" key="4">
    <source>
        <dbReference type="EMBL" id="KAK8863716.1"/>
    </source>
</evidence>
<feature type="region of interest" description="Disordered" evidence="1">
    <location>
        <begin position="396"/>
        <end position="445"/>
    </location>
</feature>
<feature type="compositionally biased region" description="Polar residues" evidence="1">
    <location>
        <begin position="356"/>
        <end position="369"/>
    </location>
</feature>
<dbReference type="Gene3D" id="2.130.10.10">
    <property type="entry name" value="YVTN repeat-like/Quinoprotein amine dehydrogenase"/>
    <property type="match status" value="1"/>
</dbReference>
<feature type="compositionally biased region" description="Low complexity" evidence="1">
    <location>
        <begin position="538"/>
        <end position="552"/>
    </location>
</feature>
<dbReference type="InterPro" id="IPR015943">
    <property type="entry name" value="WD40/YVTN_repeat-like_dom_sf"/>
</dbReference>
<dbReference type="EMBL" id="JAPFFF010000336">
    <property type="protein sequence ID" value="KAK8834703.1"/>
    <property type="molecule type" value="Genomic_DNA"/>
</dbReference>
<protein>
    <submittedName>
        <fullName evidence="4">Uncharacterized protein</fullName>
    </submittedName>
</protein>
<evidence type="ECO:0000313" key="5">
    <source>
        <dbReference type="Proteomes" id="UP001470230"/>
    </source>
</evidence>
<dbReference type="EMBL" id="JAPFFF010000711">
    <property type="protein sequence ID" value="KAK8833698.1"/>
    <property type="molecule type" value="Genomic_DNA"/>
</dbReference>
<dbReference type="EMBL" id="JAPFFF010000017">
    <property type="protein sequence ID" value="KAK8863716.1"/>
    <property type="molecule type" value="Genomic_DNA"/>
</dbReference>
<proteinExistence type="predicted"/>
<evidence type="ECO:0000256" key="1">
    <source>
        <dbReference type="SAM" id="MobiDB-lite"/>
    </source>
</evidence>
<name>A0ABR2IJG9_9EUKA</name>
<dbReference type="SUPFAM" id="SSF69322">
    <property type="entry name" value="Tricorn protease domain 2"/>
    <property type="match status" value="1"/>
</dbReference>
<comment type="caution">
    <text evidence="4">The sequence shown here is derived from an EMBL/GenBank/DDBJ whole genome shotgun (WGS) entry which is preliminary data.</text>
</comment>
<organism evidence="4 5">
    <name type="scientific">Tritrichomonas musculus</name>
    <dbReference type="NCBI Taxonomy" id="1915356"/>
    <lineage>
        <taxon>Eukaryota</taxon>
        <taxon>Metamonada</taxon>
        <taxon>Parabasalia</taxon>
        <taxon>Tritrichomonadida</taxon>
        <taxon>Tritrichomonadidae</taxon>
        <taxon>Tritrichomonas</taxon>
    </lineage>
</organism>
<evidence type="ECO:0000313" key="2">
    <source>
        <dbReference type="EMBL" id="KAK8833698.1"/>
    </source>
</evidence>
<sequence length="1155" mass="130635">MFMWTPFDHNITAMGWYNGSCTPSVVQPIIAIATTSGSIAIYDIRSREALGKIKLKGEVIRSVVWNPFYRSRFYLGTQSGRLVCCQIVENKEESSEQDKENLIIFQADLKFNFSIDYISIDPQTGTTIAVASRKEGKFSVINNIMKAENKDVFDAYILPEKNSVITSLSFFPGQVAYLIISTRQKAVLFSIPQKITIPLITADDICFISMQTDTNNELIIGSSNSVTLWKFTSNKKNILDSANEGANLEYFWNKVSQISFNTISSNIPEASMYCQLEGKVVIINHSNWITEIEERRNKLFITQRARLMPAKPLDWDFRKGSIGFCTSAGQVLITSWTPDSIIQRQKSESVPIDNNDAPNSNLSPLAQENSDNDEKRKQQLQRERYLIKEQRYRRQQMFGNNYRNRKNSTDSTDDTDDGINSASSLDDFQNNSLNERTNSRPTFSMLMDQDDDDVEFEVDSDNFEKRDNLDFSTNFVSMQASRVLKNVNNNTKPTRPGQKRVKINLIGSSDSINDISTTSLLSLGQENYENDKNHIFNEDSNNDSNGDLNSQNKNLNYKKVDDGLVLPQEVSLDNSQQHEFFLHASDVGSVGSINRTLSFVSNGSDHHSSSNNSLTGSSDNNLSYSSLQRHECGNSLKLLLSFQVADYPLSHLMWAPGGRLIVWSFYNEKNILQLVDFKRRKVTPLLKVQLNAIHVPITNLFFSKDRSMFCVLIGNQTAVFMTTSAHPTQIGTLNFKHPVIGSFDPTGKKAVFVRKDGYLYYASINYQEQVIVVSSKCKNKYLHREKRGEPTYVIWRTIGILIGTSTGNVFLLDGTQYSEDENPTEKSTEFKQIVTIENSKIVYITPVSKESFLILDDKQTAYLTKQTSKGTELTCLKKNIKNIKAASKETFLCRIAGNGKLSVLTSGSLFSPLSPPCVSRCPLMLDEDQYMSQLVHLKLKTPEEAIKACRLFGAIFIMRLIRSKINKSSLLNQTKLLFQILSNCNDFSSVAFKLALIIGDREAARTMLLQTPPKDPNYLNNMNRAALFDIKEMGESMKRVTQNLFANGKINDAVDLLLIAGDYFSLVNKYLEFNMPREAAMIIRNRIDTNDSEKNKKIAYDVATELISNKHLLLGLKVLMENDFHDQVSKIVSGIFGDEMTHLLSFLNARVHKKH</sequence>
<reference evidence="4 5" key="1">
    <citation type="submission" date="2024-04" db="EMBL/GenBank/DDBJ databases">
        <title>Tritrichomonas musculus Genome.</title>
        <authorList>
            <person name="Alves-Ferreira E."/>
            <person name="Grigg M."/>
            <person name="Lorenzi H."/>
            <person name="Galac M."/>
        </authorList>
    </citation>
    <scope>NUCLEOTIDE SEQUENCE [LARGE SCALE GENOMIC DNA]</scope>
    <source>
        <strain evidence="4 5">EAF2021</strain>
    </source>
</reference>
<accession>A0ABR2IJG9</accession>
<feature type="region of interest" description="Disordered" evidence="1">
    <location>
        <begin position="532"/>
        <end position="554"/>
    </location>
</feature>
<feature type="compositionally biased region" description="Polar residues" evidence="1">
    <location>
        <begin position="418"/>
        <end position="442"/>
    </location>
</feature>
<evidence type="ECO:0000313" key="3">
    <source>
        <dbReference type="EMBL" id="KAK8834703.1"/>
    </source>
</evidence>